<keyword evidence="2" id="KW-0812">Transmembrane</keyword>
<feature type="transmembrane region" description="Helical" evidence="2">
    <location>
        <begin position="40"/>
        <end position="57"/>
    </location>
</feature>
<protein>
    <recommendedName>
        <fullName evidence="4">Periplasmic heavy metal sensor</fullName>
    </recommendedName>
</protein>
<keyword evidence="2" id="KW-1133">Transmembrane helix</keyword>
<feature type="coiled-coil region" evidence="1">
    <location>
        <begin position="93"/>
        <end position="134"/>
    </location>
</feature>
<dbReference type="AlphaFoldDB" id="A0A645ENS1"/>
<evidence type="ECO:0000256" key="2">
    <source>
        <dbReference type="SAM" id="Phobius"/>
    </source>
</evidence>
<sequence length="165" mass="19286">MLIVVNRNYSIKPIKESKVKANKNTTQCFTILKIEFMRKYVMLALVAIFTMSFAVNAQDQRPPRGERGFGMQMSAKERAARLATQLELPDAEKAKVEALFEKQDKKREEFKAEAKKLNEERGKLMEERKAEDEELQAIIGNEKFEKLQSIRTERQARMRERMGNR</sequence>
<organism evidence="3">
    <name type="scientific">bioreactor metagenome</name>
    <dbReference type="NCBI Taxonomy" id="1076179"/>
    <lineage>
        <taxon>unclassified sequences</taxon>
        <taxon>metagenomes</taxon>
        <taxon>ecological metagenomes</taxon>
    </lineage>
</organism>
<comment type="caution">
    <text evidence="3">The sequence shown here is derived from an EMBL/GenBank/DDBJ whole genome shotgun (WGS) entry which is preliminary data.</text>
</comment>
<name>A0A645ENS1_9ZZZZ</name>
<proteinExistence type="predicted"/>
<reference evidence="3" key="1">
    <citation type="submission" date="2019-08" db="EMBL/GenBank/DDBJ databases">
        <authorList>
            <person name="Kucharzyk K."/>
            <person name="Murdoch R.W."/>
            <person name="Higgins S."/>
            <person name="Loffler F."/>
        </authorList>
    </citation>
    <scope>NUCLEOTIDE SEQUENCE</scope>
</reference>
<accession>A0A645ENS1</accession>
<evidence type="ECO:0000313" key="3">
    <source>
        <dbReference type="EMBL" id="MPN03096.1"/>
    </source>
</evidence>
<dbReference type="EMBL" id="VSSQ01049031">
    <property type="protein sequence ID" value="MPN03096.1"/>
    <property type="molecule type" value="Genomic_DNA"/>
</dbReference>
<gene>
    <name evidence="3" type="ORF">SDC9_150319</name>
</gene>
<keyword evidence="2" id="KW-0472">Membrane</keyword>
<keyword evidence="1" id="KW-0175">Coiled coil</keyword>
<evidence type="ECO:0000256" key="1">
    <source>
        <dbReference type="SAM" id="Coils"/>
    </source>
</evidence>
<evidence type="ECO:0008006" key="4">
    <source>
        <dbReference type="Google" id="ProtNLM"/>
    </source>
</evidence>